<feature type="transmembrane region" description="Helical" evidence="7">
    <location>
        <begin position="141"/>
        <end position="163"/>
    </location>
</feature>
<evidence type="ECO:0000256" key="6">
    <source>
        <dbReference type="SAM" id="MobiDB-lite"/>
    </source>
</evidence>
<dbReference type="EMBL" id="JBHTAP010000001">
    <property type="protein sequence ID" value="MFC7236415.1"/>
    <property type="molecule type" value="Genomic_DNA"/>
</dbReference>
<comment type="caution">
    <text evidence="8">The sequence shown here is derived from an EMBL/GenBank/DDBJ whole genome shotgun (WGS) entry which is preliminary data.</text>
</comment>
<name>A0ABD5ZSR5_9EURY</name>
<accession>A0ABD5ZSR5</accession>
<evidence type="ECO:0000256" key="2">
    <source>
        <dbReference type="ARBA" id="ARBA00009773"/>
    </source>
</evidence>
<dbReference type="PANTHER" id="PTHR21716:SF4">
    <property type="entry name" value="TRANSMEMBRANE PROTEIN 245"/>
    <property type="match status" value="1"/>
</dbReference>
<dbReference type="GeneID" id="79268134"/>
<evidence type="ECO:0000313" key="8">
    <source>
        <dbReference type="EMBL" id="MFC7236415.1"/>
    </source>
</evidence>
<keyword evidence="5 7" id="KW-0472">Membrane</keyword>
<evidence type="ECO:0000256" key="7">
    <source>
        <dbReference type="SAM" id="Phobius"/>
    </source>
</evidence>
<evidence type="ECO:0000256" key="4">
    <source>
        <dbReference type="ARBA" id="ARBA00022989"/>
    </source>
</evidence>
<evidence type="ECO:0000256" key="3">
    <source>
        <dbReference type="ARBA" id="ARBA00022692"/>
    </source>
</evidence>
<feature type="transmembrane region" description="Helical" evidence="7">
    <location>
        <begin position="303"/>
        <end position="321"/>
    </location>
</feature>
<feature type="transmembrane region" description="Helical" evidence="7">
    <location>
        <begin position="64"/>
        <end position="86"/>
    </location>
</feature>
<feature type="transmembrane region" description="Helical" evidence="7">
    <location>
        <begin position="230"/>
        <end position="246"/>
    </location>
</feature>
<dbReference type="InterPro" id="IPR002549">
    <property type="entry name" value="AI-2E-like"/>
</dbReference>
<keyword evidence="9" id="KW-1185">Reference proteome</keyword>
<feature type="transmembrane region" description="Helical" evidence="7">
    <location>
        <begin position="12"/>
        <end position="43"/>
    </location>
</feature>
<feature type="compositionally biased region" description="Acidic residues" evidence="6">
    <location>
        <begin position="385"/>
        <end position="400"/>
    </location>
</feature>
<keyword evidence="4 7" id="KW-1133">Transmembrane helix</keyword>
<organism evidence="8 9">
    <name type="scientific">Halosegnis marinus</name>
    <dbReference type="NCBI Taxonomy" id="3034023"/>
    <lineage>
        <taxon>Archaea</taxon>
        <taxon>Methanobacteriati</taxon>
        <taxon>Methanobacteriota</taxon>
        <taxon>Stenosarchaea group</taxon>
        <taxon>Halobacteria</taxon>
        <taxon>Halobacteriales</taxon>
        <taxon>Natronomonadaceae</taxon>
        <taxon>Halosegnis</taxon>
    </lineage>
</organism>
<feature type="transmembrane region" description="Helical" evidence="7">
    <location>
        <begin position="276"/>
        <end position="296"/>
    </location>
</feature>
<comment type="subcellular location">
    <subcellularLocation>
        <location evidence="1">Membrane</location>
        <topology evidence="1">Multi-pass membrane protein</topology>
    </subcellularLocation>
</comment>
<dbReference type="Pfam" id="PF01594">
    <property type="entry name" value="AI-2E_transport"/>
    <property type="match status" value="1"/>
</dbReference>
<proteinExistence type="inferred from homology"/>
<protein>
    <submittedName>
        <fullName evidence="8">AI-2E family transporter</fullName>
    </submittedName>
</protein>
<dbReference type="GO" id="GO:0016020">
    <property type="term" value="C:membrane"/>
    <property type="evidence" value="ECO:0007669"/>
    <property type="project" value="UniProtKB-SubCell"/>
</dbReference>
<dbReference type="Proteomes" id="UP001596398">
    <property type="component" value="Unassembled WGS sequence"/>
</dbReference>
<sequence length="400" mass="42425">MALSDVDRSRTAWWAIGGGLAVFLAFVAYSFVGTLVFAVFLYYATRPVYNRVSKRVGPPSVAAALSLFALALPLLLLVGYALAIGLQEFNNVSRSVDFGPLESALGPYRNVTTGVADPGSFLDDPNLVGTVQDALGTGLDYAGFVGTGLLHLFVMFAVAFYLLRDAPRLSRWLMGRFGDDAGVLDRYARAVDRDLYKVFSGNIFNAVFTAAIGAIVYSVLDFLAPASAGIPYPALVGLLAGAASLVPVVGMKLVYVPVGAYLFGSAYLSADPNYAIPAAFVLLSFVVVDTIPDLVLRPYVSGRNLHVGLVMFAYIFGPLLFGWYGIFLGPLLLVLVVHFARLVLPELVSGTRIQPFAVDPAAMTELPMERAGEPSDADATGAPDGGEETPDDDDGDATPA</sequence>
<dbReference type="PANTHER" id="PTHR21716">
    <property type="entry name" value="TRANSMEMBRANE PROTEIN"/>
    <property type="match status" value="1"/>
</dbReference>
<reference evidence="8 9" key="1">
    <citation type="journal article" date="2019" name="Int. J. Syst. Evol. Microbiol.">
        <title>The Global Catalogue of Microorganisms (GCM) 10K type strain sequencing project: providing services to taxonomists for standard genome sequencing and annotation.</title>
        <authorList>
            <consortium name="The Broad Institute Genomics Platform"/>
            <consortium name="The Broad Institute Genome Sequencing Center for Infectious Disease"/>
            <person name="Wu L."/>
            <person name="Ma J."/>
        </authorList>
    </citation>
    <scope>NUCLEOTIDE SEQUENCE [LARGE SCALE GENOMIC DNA]</scope>
    <source>
        <strain evidence="8 9">DT85</strain>
    </source>
</reference>
<evidence type="ECO:0000313" key="9">
    <source>
        <dbReference type="Proteomes" id="UP001596398"/>
    </source>
</evidence>
<keyword evidence="3 7" id="KW-0812">Transmembrane</keyword>
<evidence type="ECO:0000256" key="5">
    <source>
        <dbReference type="ARBA" id="ARBA00023136"/>
    </source>
</evidence>
<gene>
    <name evidence="8" type="ORF">ACFQJ4_13945</name>
</gene>
<dbReference type="AlphaFoldDB" id="A0ABD5ZSR5"/>
<evidence type="ECO:0000256" key="1">
    <source>
        <dbReference type="ARBA" id="ARBA00004141"/>
    </source>
</evidence>
<comment type="similarity">
    <text evidence="2">Belongs to the autoinducer-2 exporter (AI-2E) (TC 2.A.86) family.</text>
</comment>
<feature type="region of interest" description="Disordered" evidence="6">
    <location>
        <begin position="367"/>
        <end position="400"/>
    </location>
</feature>
<dbReference type="RefSeq" id="WP_276234573.1">
    <property type="nucleotide sequence ID" value="NZ_CP119802.1"/>
</dbReference>
<feature type="transmembrane region" description="Helical" evidence="7">
    <location>
        <begin position="253"/>
        <end position="270"/>
    </location>
</feature>
<feature type="transmembrane region" description="Helical" evidence="7">
    <location>
        <begin position="203"/>
        <end position="224"/>
    </location>
</feature>